<dbReference type="InterPro" id="IPR006139">
    <property type="entry name" value="D-isomer_2_OHA_DH_cat_dom"/>
</dbReference>
<comment type="similarity">
    <text evidence="5">Belongs to the D-isomer specific 2-hydroxyacid dehydrogenase family.</text>
</comment>
<feature type="domain" description="D-isomer specific 2-hydroxyacid dehydrogenase NAD-binding" evidence="7">
    <location>
        <begin position="118"/>
        <end position="260"/>
    </location>
</feature>
<keyword evidence="4" id="KW-0664">Pyridoxine biosynthesis</keyword>
<dbReference type="SUPFAM" id="SSF51735">
    <property type="entry name" value="NAD(P)-binding Rossmann-fold domains"/>
    <property type="match status" value="1"/>
</dbReference>
<name>A0A345UKB1_9BACT</name>
<evidence type="ECO:0000256" key="4">
    <source>
        <dbReference type="ARBA" id="ARBA00023096"/>
    </source>
</evidence>
<dbReference type="Gene3D" id="3.40.50.720">
    <property type="entry name" value="NAD(P)-binding Rossmann-like Domain"/>
    <property type="match status" value="2"/>
</dbReference>
<evidence type="ECO:0000256" key="5">
    <source>
        <dbReference type="RuleBase" id="RU003719"/>
    </source>
</evidence>
<evidence type="ECO:0000256" key="3">
    <source>
        <dbReference type="ARBA" id="ARBA00023027"/>
    </source>
</evidence>
<reference evidence="8 9" key="1">
    <citation type="submission" date="2018-03" db="EMBL/GenBank/DDBJ databases">
        <title>Phenotypic and genomic properties of Cyclonatronum proteinivorum gen. nov., sp. nov., a haloalkaliphilic bacteroidete from soda lakes possessing Na+-translocating rhodopsin.</title>
        <authorList>
            <person name="Toshchakov S.V."/>
            <person name="Korzhenkov A."/>
            <person name="Samarov N.I."/>
            <person name="Kublanov I.V."/>
            <person name="Muntyan M.S."/>
            <person name="Sorokin D.Y."/>
        </authorList>
    </citation>
    <scope>NUCLEOTIDE SEQUENCE [LARGE SCALE GENOMIC DNA]</scope>
    <source>
        <strain evidence="8 9">Omega</strain>
    </source>
</reference>
<keyword evidence="3" id="KW-0520">NAD</keyword>
<keyword evidence="1" id="KW-0963">Cytoplasm</keyword>
<dbReference type="GO" id="GO:0008615">
    <property type="term" value="P:pyridoxine biosynthetic process"/>
    <property type="evidence" value="ECO:0007669"/>
    <property type="project" value="UniProtKB-KW"/>
</dbReference>
<evidence type="ECO:0000259" key="6">
    <source>
        <dbReference type="Pfam" id="PF00389"/>
    </source>
</evidence>
<dbReference type="InterPro" id="IPR020921">
    <property type="entry name" value="Erythronate-4-P_DHase"/>
</dbReference>
<organism evidence="8 9">
    <name type="scientific">Cyclonatronum proteinivorum</name>
    <dbReference type="NCBI Taxonomy" id="1457365"/>
    <lineage>
        <taxon>Bacteria</taxon>
        <taxon>Pseudomonadati</taxon>
        <taxon>Balneolota</taxon>
        <taxon>Balneolia</taxon>
        <taxon>Balneolales</taxon>
        <taxon>Cyclonatronaceae</taxon>
        <taxon>Cyclonatronum</taxon>
    </lineage>
</organism>
<dbReference type="SUPFAM" id="SSF52283">
    <property type="entry name" value="Formate/glycerate dehydrogenase catalytic domain-like"/>
    <property type="match status" value="1"/>
</dbReference>
<keyword evidence="9" id="KW-1185">Reference proteome</keyword>
<proteinExistence type="inferred from homology"/>
<evidence type="ECO:0000256" key="1">
    <source>
        <dbReference type="ARBA" id="ARBA00022490"/>
    </source>
</evidence>
<dbReference type="EMBL" id="CP027806">
    <property type="protein sequence ID" value="AXJ00913.1"/>
    <property type="molecule type" value="Genomic_DNA"/>
</dbReference>
<dbReference type="RefSeq" id="WP_114984160.1">
    <property type="nucleotide sequence ID" value="NZ_CP027806.1"/>
</dbReference>
<dbReference type="PANTHER" id="PTHR42938:SF9">
    <property type="entry name" value="FORMATE DEHYDROGENASE 1"/>
    <property type="match status" value="1"/>
</dbReference>
<dbReference type="InterPro" id="IPR006140">
    <property type="entry name" value="D-isomer_DH_NAD-bd"/>
</dbReference>
<keyword evidence="2 5" id="KW-0560">Oxidoreductase</keyword>
<dbReference type="GO" id="GO:0005829">
    <property type="term" value="C:cytosol"/>
    <property type="evidence" value="ECO:0007669"/>
    <property type="project" value="TreeGrafter"/>
</dbReference>
<evidence type="ECO:0000256" key="2">
    <source>
        <dbReference type="ARBA" id="ARBA00023002"/>
    </source>
</evidence>
<evidence type="ECO:0000313" key="8">
    <source>
        <dbReference type="EMBL" id="AXJ00913.1"/>
    </source>
</evidence>
<dbReference type="Pfam" id="PF00389">
    <property type="entry name" value="2-Hacid_dh"/>
    <property type="match status" value="1"/>
</dbReference>
<dbReference type="GO" id="GO:0051287">
    <property type="term" value="F:NAD binding"/>
    <property type="evidence" value="ECO:0007669"/>
    <property type="project" value="InterPro"/>
</dbReference>
<dbReference type="InterPro" id="IPR036291">
    <property type="entry name" value="NAD(P)-bd_dom_sf"/>
</dbReference>
<evidence type="ECO:0000313" key="9">
    <source>
        <dbReference type="Proteomes" id="UP000254808"/>
    </source>
</evidence>
<dbReference type="OrthoDB" id="1522997at2"/>
<dbReference type="GO" id="GO:0036001">
    <property type="term" value="P:'de novo' pyridoxal 5'-phosphate biosynthetic process"/>
    <property type="evidence" value="ECO:0007669"/>
    <property type="project" value="TreeGrafter"/>
</dbReference>
<dbReference type="PANTHER" id="PTHR42938">
    <property type="entry name" value="FORMATE DEHYDROGENASE 1"/>
    <property type="match status" value="1"/>
</dbReference>
<feature type="domain" description="D-isomer specific 2-hydroxyacid dehydrogenase catalytic" evidence="6">
    <location>
        <begin position="6"/>
        <end position="283"/>
    </location>
</feature>
<dbReference type="Pfam" id="PF02826">
    <property type="entry name" value="2-Hacid_dh_C"/>
    <property type="match status" value="1"/>
</dbReference>
<sequence>MITLLCENHIPWLKHLLPHPEVQVLSFWDDVSLHEQLPQADALLIRTVTRINPVTFPQFPARLKAVATATAGFDHVDQNWLALNGIRFFYAPGCNARSVGEYVGSCVVAHFGSEPQILTKLTASIIGCGQTGSHTTVILEQMGVRCMGYDPPKAAREPDFKTADFEALLEADLISLHVPLTPVLPHPTQNLLGADFWERRKKPLRLLINAARGGVLDETAARNALKSGLLQTLILDVWENEPQLSPESLHTATIATPHIAGYSQQAKYNASRIICEALSHYLDFPFNPQPPAFAVPEPVDASAGLQDVLHSLHPAFSLDPKLRANPAPASFATLRNEAAQRCEFRFIGLQKLPEPEHPTAKALGFILQP</sequence>
<dbReference type="Proteomes" id="UP000254808">
    <property type="component" value="Chromosome"/>
</dbReference>
<dbReference type="KEGG" id="cprv:CYPRO_1662"/>
<protein>
    <submittedName>
        <fullName evidence="8">Erythronate-4-phosphate dehydrogenase</fullName>
    </submittedName>
</protein>
<evidence type="ECO:0000259" key="7">
    <source>
        <dbReference type="Pfam" id="PF02826"/>
    </source>
</evidence>
<gene>
    <name evidence="8" type="ORF">CYPRO_1662</name>
</gene>
<dbReference type="GO" id="GO:0033711">
    <property type="term" value="F:4-phosphoerythronate dehydrogenase activity"/>
    <property type="evidence" value="ECO:0007669"/>
    <property type="project" value="InterPro"/>
</dbReference>
<accession>A0A345UKB1</accession>
<dbReference type="CDD" id="cd12158">
    <property type="entry name" value="ErythrP_dh"/>
    <property type="match status" value="1"/>
</dbReference>
<dbReference type="AlphaFoldDB" id="A0A345UKB1"/>